<dbReference type="SMART" id="SM00028">
    <property type="entry name" value="TPR"/>
    <property type="match status" value="2"/>
</dbReference>
<dbReference type="Proteomes" id="UP000190092">
    <property type="component" value="Unassembled WGS sequence"/>
</dbReference>
<evidence type="ECO:0000313" key="3">
    <source>
        <dbReference type="EMBL" id="SJZ89947.1"/>
    </source>
</evidence>
<keyword evidence="2" id="KW-0732">Signal</keyword>
<gene>
    <name evidence="3" type="ORF">SAMN02745126_02777</name>
</gene>
<dbReference type="Pfam" id="PF14559">
    <property type="entry name" value="TPR_19"/>
    <property type="match status" value="1"/>
</dbReference>
<dbReference type="STRING" id="225324.SAMN02745126_02777"/>
<keyword evidence="1" id="KW-0802">TPR repeat</keyword>
<proteinExistence type="predicted"/>
<dbReference type="Pfam" id="PF13174">
    <property type="entry name" value="TPR_6"/>
    <property type="match status" value="1"/>
</dbReference>
<dbReference type="SUPFAM" id="SSF48452">
    <property type="entry name" value="TPR-like"/>
    <property type="match status" value="1"/>
</dbReference>
<protein>
    <submittedName>
        <fullName evidence="3">Anaphase-promoting complex, cyclosome, subunit 3</fullName>
    </submittedName>
</protein>
<dbReference type="OrthoDB" id="5507417at2"/>
<dbReference type="RefSeq" id="WP_085934423.1">
    <property type="nucleotide sequence ID" value="NZ_FUWJ01000002.1"/>
</dbReference>
<dbReference type="InterPro" id="IPR011990">
    <property type="entry name" value="TPR-like_helical_dom_sf"/>
</dbReference>
<feature type="repeat" description="TPR" evidence="1">
    <location>
        <begin position="72"/>
        <end position="105"/>
    </location>
</feature>
<accession>A0A1T4PF33</accession>
<evidence type="ECO:0000313" key="4">
    <source>
        <dbReference type="Proteomes" id="UP000190092"/>
    </source>
</evidence>
<feature type="signal peptide" evidence="2">
    <location>
        <begin position="1"/>
        <end position="22"/>
    </location>
</feature>
<evidence type="ECO:0000256" key="1">
    <source>
        <dbReference type="PROSITE-ProRule" id="PRU00339"/>
    </source>
</evidence>
<sequence>MRSTIISSVALCALILSSAAFAAGGGGGGMDSPPAKPSDPNYTQAKSMIEAKNYKAAMPLLQQVVAKDPQNADAYTLMGYATRKSGDPTGSLQYYNQALALDPKHIGAHEYIGEAYLMLDRPAEAEQHLARLNSICVFGCTEYRMLKAALADYKAGKKPVTN</sequence>
<evidence type="ECO:0000256" key="2">
    <source>
        <dbReference type="SAM" id="SignalP"/>
    </source>
</evidence>
<dbReference type="InterPro" id="IPR019734">
    <property type="entry name" value="TPR_rpt"/>
</dbReference>
<feature type="chain" id="PRO_5012707489" evidence="2">
    <location>
        <begin position="23"/>
        <end position="162"/>
    </location>
</feature>
<organism evidence="3 4">
    <name type="scientific">Enhydrobacter aerosaccus</name>
    <dbReference type="NCBI Taxonomy" id="225324"/>
    <lineage>
        <taxon>Bacteria</taxon>
        <taxon>Pseudomonadati</taxon>
        <taxon>Pseudomonadota</taxon>
        <taxon>Alphaproteobacteria</taxon>
        <taxon>Hyphomicrobiales</taxon>
        <taxon>Enhydrobacter</taxon>
    </lineage>
</organism>
<dbReference type="EMBL" id="FUWJ01000002">
    <property type="protein sequence ID" value="SJZ89947.1"/>
    <property type="molecule type" value="Genomic_DNA"/>
</dbReference>
<keyword evidence="4" id="KW-1185">Reference proteome</keyword>
<name>A0A1T4PF33_9HYPH</name>
<dbReference type="Gene3D" id="1.25.40.10">
    <property type="entry name" value="Tetratricopeptide repeat domain"/>
    <property type="match status" value="1"/>
</dbReference>
<dbReference type="PROSITE" id="PS50005">
    <property type="entry name" value="TPR"/>
    <property type="match status" value="1"/>
</dbReference>
<dbReference type="AlphaFoldDB" id="A0A1T4PF33"/>
<reference evidence="4" key="1">
    <citation type="submission" date="2017-02" db="EMBL/GenBank/DDBJ databases">
        <authorList>
            <person name="Varghese N."/>
            <person name="Submissions S."/>
        </authorList>
    </citation>
    <scope>NUCLEOTIDE SEQUENCE [LARGE SCALE GENOMIC DNA]</scope>
    <source>
        <strain evidence="4">ATCC 27094</strain>
    </source>
</reference>